<protein>
    <submittedName>
        <fullName evidence="2">Uncharacterized protein</fullName>
    </submittedName>
</protein>
<gene>
    <name evidence="2" type="ORF">PVAND_015784</name>
</gene>
<dbReference type="OrthoDB" id="10393814at2759"/>
<name>A0A9J6BDX0_POLVA</name>
<evidence type="ECO:0000313" key="3">
    <source>
        <dbReference type="Proteomes" id="UP001107558"/>
    </source>
</evidence>
<evidence type="ECO:0000256" key="1">
    <source>
        <dbReference type="SAM" id="Phobius"/>
    </source>
</evidence>
<sequence length="154" mass="18047">MAKILYLISAVNSICWLLLFIYQIPPFIEAQDFISVYKRKEFVIESIKLLAYATGFITYLVLGCYKSCFDIIQDSFLIKFCTMSTLITLVLAYDGLTKGIYHYIAYAIVNFLCTIFVYKTIIHEWKEEIQNARYIDDNATYEKVDDENFVKIEM</sequence>
<dbReference type="EMBL" id="JADBJN010000004">
    <property type="protein sequence ID" value="KAG5667815.1"/>
    <property type="molecule type" value="Genomic_DNA"/>
</dbReference>
<keyword evidence="1" id="KW-0472">Membrane</keyword>
<feature type="transmembrane region" description="Helical" evidence="1">
    <location>
        <begin position="5"/>
        <end position="22"/>
    </location>
</feature>
<feature type="transmembrane region" description="Helical" evidence="1">
    <location>
        <begin position="42"/>
        <end position="64"/>
    </location>
</feature>
<evidence type="ECO:0000313" key="2">
    <source>
        <dbReference type="EMBL" id="KAG5667815.1"/>
    </source>
</evidence>
<proteinExistence type="predicted"/>
<dbReference type="AlphaFoldDB" id="A0A9J6BDX0"/>
<keyword evidence="1" id="KW-0812">Transmembrane</keyword>
<keyword evidence="3" id="KW-1185">Reference proteome</keyword>
<feature type="transmembrane region" description="Helical" evidence="1">
    <location>
        <begin position="76"/>
        <end position="93"/>
    </location>
</feature>
<feature type="transmembrane region" description="Helical" evidence="1">
    <location>
        <begin position="99"/>
        <end position="118"/>
    </location>
</feature>
<accession>A0A9J6BDX0</accession>
<keyword evidence="1" id="KW-1133">Transmembrane helix</keyword>
<reference evidence="2" key="1">
    <citation type="submission" date="2021-03" db="EMBL/GenBank/DDBJ databases">
        <title>Chromosome level genome of the anhydrobiotic midge Polypedilum vanderplanki.</title>
        <authorList>
            <person name="Yoshida Y."/>
            <person name="Kikawada T."/>
            <person name="Gusev O."/>
        </authorList>
    </citation>
    <scope>NUCLEOTIDE SEQUENCE</scope>
    <source>
        <strain evidence="2">NIAS01</strain>
        <tissue evidence="2">Whole body or cell culture</tissue>
    </source>
</reference>
<dbReference type="Proteomes" id="UP001107558">
    <property type="component" value="Chromosome 4"/>
</dbReference>
<organism evidence="2 3">
    <name type="scientific">Polypedilum vanderplanki</name>
    <name type="common">Sleeping chironomid midge</name>
    <dbReference type="NCBI Taxonomy" id="319348"/>
    <lineage>
        <taxon>Eukaryota</taxon>
        <taxon>Metazoa</taxon>
        <taxon>Ecdysozoa</taxon>
        <taxon>Arthropoda</taxon>
        <taxon>Hexapoda</taxon>
        <taxon>Insecta</taxon>
        <taxon>Pterygota</taxon>
        <taxon>Neoptera</taxon>
        <taxon>Endopterygota</taxon>
        <taxon>Diptera</taxon>
        <taxon>Nematocera</taxon>
        <taxon>Chironomoidea</taxon>
        <taxon>Chironomidae</taxon>
        <taxon>Chironominae</taxon>
        <taxon>Polypedilum</taxon>
        <taxon>Polypedilum</taxon>
    </lineage>
</organism>
<comment type="caution">
    <text evidence="2">The sequence shown here is derived from an EMBL/GenBank/DDBJ whole genome shotgun (WGS) entry which is preliminary data.</text>
</comment>